<dbReference type="Gene3D" id="1.25.10.10">
    <property type="entry name" value="Leucine-rich Repeat Variant"/>
    <property type="match status" value="1"/>
</dbReference>
<keyword evidence="2" id="KW-1185">Reference proteome</keyword>
<accession>A0A1C6SA67</accession>
<dbReference type="InterPro" id="IPR011989">
    <property type="entry name" value="ARM-like"/>
</dbReference>
<evidence type="ECO:0000313" key="2">
    <source>
        <dbReference type="Proteomes" id="UP000199699"/>
    </source>
</evidence>
<dbReference type="AlphaFoldDB" id="A0A1C6SA67"/>
<dbReference type="RefSeq" id="WP_091082800.1">
    <property type="nucleotide sequence ID" value="NZ_FMHT01000003.1"/>
</dbReference>
<evidence type="ECO:0000313" key="1">
    <source>
        <dbReference type="EMBL" id="SCL26348.1"/>
    </source>
</evidence>
<dbReference type="Proteomes" id="UP000199699">
    <property type="component" value="Unassembled WGS sequence"/>
</dbReference>
<dbReference type="OrthoDB" id="3398543at2"/>
<dbReference type="InterPro" id="IPR016024">
    <property type="entry name" value="ARM-type_fold"/>
</dbReference>
<evidence type="ECO:0008006" key="3">
    <source>
        <dbReference type="Google" id="ProtNLM"/>
    </source>
</evidence>
<protein>
    <recommendedName>
        <fullName evidence="3">HEAT repeat-containing protein</fullName>
    </recommendedName>
</protein>
<sequence length="153" mass="16749">MIHAAAGAPEDDDVESVDLDWERGGNLNHCREPGDVDAAFDRAEEHVGVALIALVYNHPDTDAVLPRVARGLRSPNPETRRQSLLALMHTARLHGRVDATTVELLHGLLTDRTPISAGSPYEVRGTATQTVGDLQAFLPPEQLPDWVNHFSDY</sequence>
<dbReference type="SUPFAM" id="SSF48371">
    <property type="entry name" value="ARM repeat"/>
    <property type="match status" value="1"/>
</dbReference>
<reference evidence="1 2" key="1">
    <citation type="submission" date="2016-06" db="EMBL/GenBank/DDBJ databases">
        <authorList>
            <person name="Kjaerup R.B."/>
            <person name="Dalgaard T.S."/>
            <person name="Juul-Madsen H.R."/>
        </authorList>
    </citation>
    <scope>NUCLEOTIDE SEQUENCE [LARGE SCALE GENOMIC DNA]</scope>
    <source>
        <strain evidence="1 2">DSM 43818</strain>
    </source>
</reference>
<dbReference type="EMBL" id="FMHT01000003">
    <property type="protein sequence ID" value="SCL26348.1"/>
    <property type="molecule type" value="Genomic_DNA"/>
</dbReference>
<gene>
    <name evidence="1" type="ORF">GA0070616_3290</name>
</gene>
<name>A0A1C6SA67_9ACTN</name>
<proteinExistence type="predicted"/>
<organism evidence="1 2">
    <name type="scientific">Micromonospora nigra</name>
    <dbReference type="NCBI Taxonomy" id="145857"/>
    <lineage>
        <taxon>Bacteria</taxon>
        <taxon>Bacillati</taxon>
        <taxon>Actinomycetota</taxon>
        <taxon>Actinomycetes</taxon>
        <taxon>Micromonosporales</taxon>
        <taxon>Micromonosporaceae</taxon>
        <taxon>Micromonospora</taxon>
    </lineage>
</organism>